<protein>
    <recommendedName>
        <fullName evidence="3">Ig-like domain-containing protein</fullName>
    </recommendedName>
</protein>
<comment type="caution">
    <text evidence="1">The sequence shown here is derived from an EMBL/GenBank/DDBJ whole genome shotgun (WGS) entry which is preliminary data.</text>
</comment>
<name>A0AAV4QUE9_CAEEX</name>
<evidence type="ECO:0008006" key="3">
    <source>
        <dbReference type="Google" id="ProtNLM"/>
    </source>
</evidence>
<gene>
    <name evidence="1" type="ORF">CEXT_402961</name>
</gene>
<evidence type="ECO:0000313" key="2">
    <source>
        <dbReference type="Proteomes" id="UP001054945"/>
    </source>
</evidence>
<dbReference type="Proteomes" id="UP001054945">
    <property type="component" value="Unassembled WGS sequence"/>
</dbReference>
<dbReference type="EMBL" id="BPLR01006688">
    <property type="protein sequence ID" value="GIY11747.1"/>
    <property type="molecule type" value="Genomic_DNA"/>
</dbReference>
<reference evidence="1 2" key="1">
    <citation type="submission" date="2021-06" db="EMBL/GenBank/DDBJ databases">
        <title>Caerostris extrusa draft genome.</title>
        <authorList>
            <person name="Kono N."/>
            <person name="Arakawa K."/>
        </authorList>
    </citation>
    <scope>NUCLEOTIDE SEQUENCE [LARGE SCALE GENOMIC DNA]</scope>
</reference>
<accession>A0AAV4QUE9</accession>
<keyword evidence="2" id="KW-1185">Reference proteome</keyword>
<evidence type="ECO:0000313" key="1">
    <source>
        <dbReference type="EMBL" id="GIY11747.1"/>
    </source>
</evidence>
<proteinExistence type="predicted"/>
<dbReference type="AlphaFoldDB" id="A0AAV4QUE9"/>
<sequence>MQGDSSNVCGKEGDRKLRINVNLVSLPPSSESRVDVGVPPALVTQDVQYFTFRREGVEDNFSSFARRRHRNPEIWECTLVWHPISPPPLNFLECISGGFGNIPLLPQNVRVRVNPYETKVSWFRNKDML</sequence>
<organism evidence="1 2">
    <name type="scientific">Caerostris extrusa</name>
    <name type="common">Bark spider</name>
    <name type="synonym">Caerostris bankana</name>
    <dbReference type="NCBI Taxonomy" id="172846"/>
    <lineage>
        <taxon>Eukaryota</taxon>
        <taxon>Metazoa</taxon>
        <taxon>Ecdysozoa</taxon>
        <taxon>Arthropoda</taxon>
        <taxon>Chelicerata</taxon>
        <taxon>Arachnida</taxon>
        <taxon>Araneae</taxon>
        <taxon>Araneomorphae</taxon>
        <taxon>Entelegynae</taxon>
        <taxon>Araneoidea</taxon>
        <taxon>Araneidae</taxon>
        <taxon>Caerostris</taxon>
    </lineage>
</organism>